<reference evidence="9 10" key="1">
    <citation type="journal article" date="2015" name="Nature">
        <title>rRNA introns, odd ribosomes, and small enigmatic genomes across a large radiation of phyla.</title>
        <authorList>
            <person name="Brown C.T."/>
            <person name="Hug L.A."/>
            <person name="Thomas B.C."/>
            <person name="Sharon I."/>
            <person name="Castelle C.J."/>
            <person name="Singh A."/>
            <person name="Wilkins M.J."/>
            <person name="Williams K.H."/>
            <person name="Banfield J.F."/>
        </authorList>
    </citation>
    <scope>NUCLEOTIDE SEQUENCE [LARGE SCALE GENOMIC DNA]</scope>
</reference>
<dbReference type="EMBL" id="LCPW01000005">
    <property type="protein sequence ID" value="KKW05963.1"/>
    <property type="molecule type" value="Genomic_DNA"/>
</dbReference>
<keyword evidence="5 6" id="KW-0687">Ribonucleoprotein</keyword>
<evidence type="ECO:0000256" key="5">
    <source>
        <dbReference type="ARBA" id="ARBA00023274"/>
    </source>
</evidence>
<proteinExistence type="inferred from homology"/>
<dbReference type="InterPro" id="IPR036823">
    <property type="entry name" value="Ribosomal_uS7_dom_sf"/>
</dbReference>
<accession>A0A0G1VHC3</accession>
<keyword evidence="2 6" id="KW-0699">rRNA-binding</keyword>
<evidence type="ECO:0000256" key="3">
    <source>
        <dbReference type="ARBA" id="ARBA00022884"/>
    </source>
</evidence>
<name>A0A0G1VHC3_9BACT</name>
<dbReference type="PIRSF" id="PIRSF002122">
    <property type="entry name" value="RPS7p_RPS7a_RPS5e_RPS7o"/>
    <property type="match status" value="1"/>
</dbReference>
<dbReference type="Gene3D" id="1.10.455.10">
    <property type="entry name" value="Ribosomal protein S7 domain"/>
    <property type="match status" value="1"/>
</dbReference>
<dbReference type="GO" id="GO:0003735">
    <property type="term" value="F:structural constituent of ribosome"/>
    <property type="evidence" value="ECO:0007669"/>
    <property type="project" value="InterPro"/>
</dbReference>
<comment type="subunit">
    <text evidence="6">Part of the 30S ribosomal subunit. Contacts proteins S9 and S11.</text>
</comment>
<dbReference type="InterPro" id="IPR023798">
    <property type="entry name" value="Ribosomal_uS7_dom"/>
</dbReference>
<dbReference type="InterPro" id="IPR020606">
    <property type="entry name" value="Ribosomal_uS7_CS"/>
</dbReference>
<dbReference type="GO" id="GO:0006412">
    <property type="term" value="P:translation"/>
    <property type="evidence" value="ECO:0007669"/>
    <property type="project" value="UniProtKB-UniRule"/>
</dbReference>
<feature type="domain" description="Small ribosomal subunit protein uS7" evidence="8">
    <location>
        <begin position="3"/>
        <end position="149"/>
    </location>
</feature>
<evidence type="ECO:0000256" key="7">
    <source>
        <dbReference type="RuleBase" id="RU003619"/>
    </source>
</evidence>
<keyword evidence="4 6" id="KW-0689">Ribosomal protein</keyword>
<dbReference type="STRING" id="1618342.UY40_C0005G0021"/>
<evidence type="ECO:0000256" key="4">
    <source>
        <dbReference type="ARBA" id="ARBA00022980"/>
    </source>
</evidence>
<sequence>MPRGGAVKRRPAVSDPKFGSTVVEKLINQVMESGKKETSRRMVYEAMEKSSKNLGAEPLLVLTQALTNVTPAQEVRSRRVGGANYQIPMPVKAERGQALAIRWLVSATRGKTGKPFAERLAEELTSAYNSEGAAVKKKEEVHRMAEANRAFAHFRW</sequence>
<dbReference type="NCBIfam" id="TIGR01029">
    <property type="entry name" value="rpsG_bact"/>
    <property type="match status" value="1"/>
</dbReference>
<dbReference type="FunFam" id="1.10.455.10:FF:000001">
    <property type="entry name" value="30S ribosomal protein S7"/>
    <property type="match status" value="1"/>
</dbReference>
<evidence type="ECO:0000256" key="6">
    <source>
        <dbReference type="HAMAP-Rule" id="MF_00480"/>
    </source>
</evidence>
<gene>
    <name evidence="6" type="primary">rpsG</name>
    <name evidence="9" type="ORF">UY40_C0005G0021</name>
</gene>
<keyword evidence="3 6" id="KW-0694">RNA-binding</keyword>
<dbReference type="PATRIC" id="fig|1618342.3.peg.223"/>
<comment type="similarity">
    <text evidence="1 6 7">Belongs to the universal ribosomal protein uS7 family.</text>
</comment>
<evidence type="ECO:0000259" key="8">
    <source>
        <dbReference type="Pfam" id="PF00177"/>
    </source>
</evidence>
<dbReference type="Proteomes" id="UP000034119">
    <property type="component" value="Unassembled WGS sequence"/>
</dbReference>
<keyword evidence="6" id="KW-0820">tRNA-binding</keyword>
<dbReference type="GO" id="GO:0015935">
    <property type="term" value="C:small ribosomal subunit"/>
    <property type="evidence" value="ECO:0007669"/>
    <property type="project" value="InterPro"/>
</dbReference>
<dbReference type="GO" id="GO:0000049">
    <property type="term" value="F:tRNA binding"/>
    <property type="evidence" value="ECO:0007669"/>
    <property type="project" value="UniProtKB-UniRule"/>
</dbReference>
<evidence type="ECO:0000313" key="10">
    <source>
        <dbReference type="Proteomes" id="UP000034119"/>
    </source>
</evidence>
<comment type="caution">
    <text evidence="9">The sequence shown here is derived from an EMBL/GenBank/DDBJ whole genome shotgun (WGS) entry which is preliminary data.</text>
</comment>
<protein>
    <recommendedName>
        <fullName evidence="6">Small ribosomal subunit protein uS7</fullName>
    </recommendedName>
</protein>
<dbReference type="PROSITE" id="PS00052">
    <property type="entry name" value="RIBOSOMAL_S7"/>
    <property type="match status" value="1"/>
</dbReference>
<evidence type="ECO:0000256" key="1">
    <source>
        <dbReference type="ARBA" id="ARBA00007151"/>
    </source>
</evidence>
<dbReference type="SUPFAM" id="SSF47973">
    <property type="entry name" value="Ribosomal protein S7"/>
    <property type="match status" value="1"/>
</dbReference>
<dbReference type="InterPro" id="IPR005717">
    <property type="entry name" value="Ribosomal_uS7_bac/org-type"/>
</dbReference>
<dbReference type="Pfam" id="PF00177">
    <property type="entry name" value="Ribosomal_S7"/>
    <property type="match status" value="1"/>
</dbReference>
<dbReference type="PANTHER" id="PTHR11205">
    <property type="entry name" value="RIBOSOMAL PROTEIN S7"/>
    <property type="match status" value="1"/>
</dbReference>
<dbReference type="HAMAP" id="MF_00480_B">
    <property type="entry name" value="Ribosomal_uS7_B"/>
    <property type="match status" value="1"/>
</dbReference>
<comment type="function">
    <text evidence="6">One of the primary rRNA binding proteins, it binds directly to 16S rRNA where it nucleates assembly of the head domain of the 30S subunit. Is located at the subunit interface close to the decoding center, probably blocks exit of the E-site tRNA.</text>
</comment>
<dbReference type="GO" id="GO:0019843">
    <property type="term" value="F:rRNA binding"/>
    <property type="evidence" value="ECO:0007669"/>
    <property type="project" value="UniProtKB-UniRule"/>
</dbReference>
<evidence type="ECO:0000256" key="2">
    <source>
        <dbReference type="ARBA" id="ARBA00022730"/>
    </source>
</evidence>
<organism evidence="9 10">
    <name type="scientific">candidate division CPR1 bacterium GW2011_GWC1_49_13</name>
    <dbReference type="NCBI Taxonomy" id="1618342"/>
    <lineage>
        <taxon>Bacteria</taxon>
        <taxon>candidate division CPR1</taxon>
    </lineage>
</organism>
<dbReference type="InterPro" id="IPR000235">
    <property type="entry name" value="Ribosomal_uS7"/>
</dbReference>
<evidence type="ECO:0000313" key="9">
    <source>
        <dbReference type="EMBL" id="KKW05963.1"/>
    </source>
</evidence>
<dbReference type="CDD" id="cd14869">
    <property type="entry name" value="uS7_Bacteria"/>
    <property type="match status" value="1"/>
</dbReference>
<dbReference type="AlphaFoldDB" id="A0A0G1VHC3"/>